<feature type="transmembrane region" description="Helical" evidence="1">
    <location>
        <begin position="38"/>
        <end position="60"/>
    </location>
</feature>
<reference evidence="3" key="1">
    <citation type="submission" date="2018-08" db="EMBL/GenBank/DDBJ databases">
        <authorList>
            <person name="Kim S.-J."/>
            <person name="Jung G.-Y."/>
        </authorList>
    </citation>
    <scope>NUCLEOTIDE SEQUENCE [LARGE SCALE GENOMIC DNA]</scope>
    <source>
        <strain evidence="3">GY_G</strain>
    </source>
</reference>
<keyword evidence="3" id="KW-1185">Reference proteome</keyword>
<comment type="caution">
    <text evidence="2">The sequence shown here is derived from an EMBL/GenBank/DDBJ whole genome shotgun (WGS) entry which is preliminary data.</text>
</comment>
<accession>A0A371BEG8</accession>
<keyword evidence="1" id="KW-0812">Transmembrane</keyword>
<feature type="transmembrane region" description="Helical" evidence="1">
    <location>
        <begin position="130"/>
        <end position="149"/>
    </location>
</feature>
<dbReference type="Proteomes" id="UP000263833">
    <property type="component" value="Unassembled WGS sequence"/>
</dbReference>
<evidence type="ECO:0000313" key="2">
    <source>
        <dbReference type="EMBL" id="RDV06006.1"/>
    </source>
</evidence>
<proteinExistence type="predicted"/>
<feature type="transmembrane region" description="Helical" evidence="1">
    <location>
        <begin position="72"/>
        <end position="91"/>
    </location>
</feature>
<dbReference type="EMBL" id="QRGP01000001">
    <property type="protein sequence ID" value="RDV06006.1"/>
    <property type="molecule type" value="Genomic_DNA"/>
</dbReference>
<gene>
    <name evidence="2" type="ORF">DXH95_00700</name>
</gene>
<organism evidence="2 3">
    <name type="scientific">Sphingorhabdus pulchriflava</name>
    <dbReference type="NCBI Taxonomy" id="2292257"/>
    <lineage>
        <taxon>Bacteria</taxon>
        <taxon>Pseudomonadati</taxon>
        <taxon>Pseudomonadota</taxon>
        <taxon>Alphaproteobacteria</taxon>
        <taxon>Sphingomonadales</taxon>
        <taxon>Sphingomonadaceae</taxon>
        <taxon>Sphingorhabdus</taxon>
    </lineage>
</organism>
<sequence length="150" mass="16135">MTEPATSLDPLAKWLGYAGLLPQLLAVAMLLDDASFKWIAIAGGYGYAAFIFSFLGGVWWGLALNAVQPPRWIYVAAVAPSLISLASYLPWVRGWDWPAPSLWILTIGLLLSPLVDRALAQAIALPKGWLRLRVHLSTGLGLLTAALAIA</sequence>
<dbReference type="Pfam" id="PF11911">
    <property type="entry name" value="DUF3429"/>
    <property type="match status" value="1"/>
</dbReference>
<evidence type="ECO:0000313" key="3">
    <source>
        <dbReference type="Proteomes" id="UP000263833"/>
    </source>
</evidence>
<feature type="transmembrane region" description="Helical" evidence="1">
    <location>
        <begin position="103"/>
        <end position="124"/>
    </location>
</feature>
<protein>
    <submittedName>
        <fullName evidence="2">DUF3429 domain-containing protein</fullName>
    </submittedName>
</protein>
<keyword evidence="1" id="KW-1133">Transmembrane helix</keyword>
<dbReference type="RefSeq" id="WP_115547567.1">
    <property type="nucleotide sequence ID" value="NZ_QRGP01000001.1"/>
</dbReference>
<name>A0A371BEG8_9SPHN</name>
<dbReference type="AlphaFoldDB" id="A0A371BEG8"/>
<keyword evidence="1" id="KW-0472">Membrane</keyword>
<dbReference type="OrthoDB" id="5297436at2"/>
<evidence type="ECO:0000256" key="1">
    <source>
        <dbReference type="SAM" id="Phobius"/>
    </source>
</evidence>
<dbReference type="InterPro" id="IPR021836">
    <property type="entry name" value="DUF3429"/>
</dbReference>